<comment type="caution">
    <text evidence="2">The sequence shown here is derived from an EMBL/GenBank/DDBJ whole genome shotgun (WGS) entry which is preliminary data.</text>
</comment>
<organism evidence="2">
    <name type="scientific">Tanacetum cinerariifolium</name>
    <name type="common">Dalmatian daisy</name>
    <name type="synonym">Chrysanthemum cinerariifolium</name>
    <dbReference type="NCBI Taxonomy" id="118510"/>
    <lineage>
        <taxon>Eukaryota</taxon>
        <taxon>Viridiplantae</taxon>
        <taxon>Streptophyta</taxon>
        <taxon>Embryophyta</taxon>
        <taxon>Tracheophyta</taxon>
        <taxon>Spermatophyta</taxon>
        <taxon>Magnoliopsida</taxon>
        <taxon>eudicotyledons</taxon>
        <taxon>Gunneridae</taxon>
        <taxon>Pentapetalae</taxon>
        <taxon>asterids</taxon>
        <taxon>campanulids</taxon>
        <taxon>Asterales</taxon>
        <taxon>Asteraceae</taxon>
        <taxon>Asteroideae</taxon>
        <taxon>Anthemideae</taxon>
        <taxon>Anthemidinae</taxon>
        <taxon>Tanacetum</taxon>
    </lineage>
</organism>
<protein>
    <submittedName>
        <fullName evidence="2">Uncharacterized protein</fullName>
    </submittedName>
</protein>
<feature type="non-terminal residue" evidence="2">
    <location>
        <position position="137"/>
    </location>
</feature>
<evidence type="ECO:0000313" key="2">
    <source>
        <dbReference type="EMBL" id="GFD18244.1"/>
    </source>
</evidence>
<proteinExistence type="predicted"/>
<accession>A0A699UEX8</accession>
<dbReference type="AlphaFoldDB" id="A0A699UEX8"/>
<dbReference type="EMBL" id="BKCJ011306198">
    <property type="protein sequence ID" value="GFD18244.1"/>
    <property type="molecule type" value="Genomic_DNA"/>
</dbReference>
<feature type="compositionally biased region" description="Basic and acidic residues" evidence="1">
    <location>
        <begin position="58"/>
        <end position="86"/>
    </location>
</feature>
<name>A0A699UEX8_TANCI</name>
<feature type="compositionally biased region" description="Basic and acidic residues" evidence="1">
    <location>
        <begin position="1"/>
        <end position="13"/>
    </location>
</feature>
<evidence type="ECO:0000256" key="1">
    <source>
        <dbReference type="SAM" id="MobiDB-lite"/>
    </source>
</evidence>
<feature type="region of interest" description="Disordered" evidence="1">
    <location>
        <begin position="1"/>
        <end position="92"/>
    </location>
</feature>
<gene>
    <name evidence="2" type="ORF">Tci_890213</name>
</gene>
<feature type="compositionally biased region" description="Polar residues" evidence="1">
    <location>
        <begin position="14"/>
        <end position="23"/>
    </location>
</feature>
<sequence>MKRKVGKEDEVIRQTRNSKSYESLETPPIKRTVGRPKKSVSANENKSSSVKRRGRPTKGNDEEKNQTVGFEGKKNKDSSKSKKTNENNRNCKILTRTTPTALFNAMAILNDERKKCLHEMGFASMIGMGIYELPRKL</sequence>
<reference evidence="2" key="1">
    <citation type="journal article" date="2019" name="Sci. Rep.">
        <title>Draft genome of Tanacetum cinerariifolium, the natural source of mosquito coil.</title>
        <authorList>
            <person name="Yamashiro T."/>
            <person name="Shiraishi A."/>
            <person name="Satake H."/>
            <person name="Nakayama K."/>
        </authorList>
    </citation>
    <scope>NUCLEOTIDE SEQUENCE</scope>
</reference>